<feature type="chain" id="PRO_5045172766" evidence="7">
    <location>
        <begin position="24"/>
        <end position="479"/>
    </location>
</feature>
<keyword evidence="3" id="KW-0479">Metal-binding</keyword>
<dbReference type="Pfam" id="PF01435">
    <property type="entry name" value="Peptidase_M48"/>
    <property type="match status" value="1"/>
</dbReference>
<proteinExistence type="predicted"/>
<keyword evidence="5" id="KW-0862">Zinc</keyword>
<evidence type="ECO:0000313" key="10">
    <source>
        <dbReference type="Proteomes" id="UP001168540"/>
    </source>
</evidence>
<evidence type="ECO:0000256" key="1">
    <source>
        <dbReference type="ARBA" id="ARBA00001947"/>
    </source>
</evidence>
<keyword evidence="4 9" id="KW-0378">Hydrolase</keyword>
<keyword evidence="6 9" id="KW-0482">Metalloprotease</keyword>
<dbReference type="PANTHER" id="PTHR22726:SF1">
    <property type="entry name" value="METALLOENDOPEPTIDASE OMA1, MITOCHONDRIAL"/>
    <property type="match status" value="1"/>
</dbReference>
<evidence type="ECO:0000256" key="3">
    <source>
        <dbReference type="ARBA" id="ARBA00022723"/>
    </source>
</evidence>
<keyword evidence="7" id="KW-0732">Signal</keyword>
<dbReference type="Gene3D" id="1.25.40.10">
    <property type="entry name" value="Tetratricopeptide repeat domain"/>
    <property type="match status" value="1"/>
</dbReference>
<evidence type="ECO:0000259" key="8">
    <source>
        <dbReference type="Pfam" id="PF01435"/>
    </source>
</evidence>
<keyword evidence="2" id="KW-0645">Protease</keyword>
<dbReference type="EMBL" id="JAUEDK010000009">
    <property type="protein sequence ID" value="MDN0074732.1"/>
    <property type="molecule type" value="Genomic_DNA"/>
</dbReference>
<feature type="signal peptide" evidence="7">
    <location>
        <begin position="1"/>
        <end position="23"/>
    </location>
</feature>
<keyword evidence="10" id="KW-1185">Reference proteome</keyword>
<evidence type="ECO:0000256" key="5">
    <source>
        <dbReference type="ARBA" id="ARBA00022833"/>
    </source>
</evidence>
<dbReference type="InterPro" id="IPR011990">
    <property type="entry name" value="TPR-like_helical_dom_sf"/>
</dbReference>
<comment type="caution">
    <text evidence="9">The sequence shown here is derived from an EMBL/GenBank/DDBJ whole genome shotgun (WGS) entry which is preliminary data.</text>
</comment>
<dbReference type="PANTHER" id="PTHR22726">
    <property type="entry name" value="METALLOENDOPEPTIDASE OMA1"/>
    <property type="match status" value="1"/>
</dbReference>
<accession>A0ABT7XLS3</accession>
<feature type="domain" description="Peptidase M48" evidence="8">
    <location>
        <begin position="66"/>
        <end position="249"/>
    </location>
</feature>
<protein>
    <submittedName>
        <fullName evidence="9">M48 family metalloprotease</fullName>
        <ecNumber evidence="9">3.4.24.-</ecNumber>
    </submittedName>
</protein>
<sequence length="479" mass="52225">MRPFLPAALIATLLAIAIPPVHADLPDLGDVSAASMSGADEVQIGRDAFRAMRESELVIDDVEVSAYLNQIGHKLSADAQMPGMQFTYFAVDDNGINAFAMPGGYIGVNRGLVLATQSEAELASVLGHETAHVTQHHMARMKAASAPNQLLVLAAIAAAALAAGTGNGNASFGAINAGIGLSLSNQLSYSRDFEREADRVGMQYLADAGFDARAMPAFFERLQSANRYNDNNALAFLRTHPVTIERISEGQDRAANYPVKMRADSTDYVLVREKLRTEQLPPDEAIRHYQISLANRQFLNEGAQYYGLARAKLAAHDVTGARAAIRQAQKLLPDNAMLVSLDAEIARTAGDTAGALARYRQGLANYPSARTLIYGELDTLIAAGQRSVALTRVKEQQQRWPNDPELYRREARLYADRDPLRYHAALGNAFYFEDRDTAALEQYQLAAAAPGDDFYLRSSLEARQRELAARIKADGKKAR</sequence>
<comment type="cofactor">
    <cofactor evidence="1">
        <name>Zn(2+)</name>
        <dbReference type="ChEBI" id="CHEBI:29105"/>
    </cofactor>
</comment>
<dbReference type="InterPro" id="IPR001915">
    <property type="entry name" value="Peptidase_M48"/>
</dbReference>
<organism evidence="9 10">
    <name type="scientific">Crenobacter oryzisoli</name>
    <dbReference type="NCBI Taxonomy" id="3056844"/>
    <lineage>
        <taxon>Bacteria</taxon>
        <taxon>Pseudomonadati</taxon>
        <taxon>Pseudomonadota</taxon>
        <taxon>Betaproteobacteria</taxon>
        <taxon>Neisseriales</taxon>
        <taxon>Neisseriaceae</taxon>
        <taxon>Crenobacter</taxon>
    </lineage>
</organism>
<dbReference type="EC" id="3.4.24.-" evidence="9"/>
<gene>
    <name evidence="9" type="ORF">QU481_07480</name>
</gene>
<name>A0ABT7XLS3_9NEIS</name>
<evidence type="ECO:0000256" key="4">
    <source>
        <dbReference type="ARBA" id="ARBA00022801"/>
    </source>
</evidence>
<evidence type="ECO:0000256" key="2">
    <source>
        <dbReference type="ARBA" id="ARBA00022670"/>
    </source>
</evidence>
<dbReference type="GO" id="GO:0008237">
    <property type="term" value="F:metallopeptidase activity"/>
    <property type="evidence" value="ECO:0007669"/>
    <property type="project" value="UniProtKB-KW"/>
</dbReference>
<dbReference type="Gene3D" id="3.30.2010.10">
    <property type="entry name" value="Metalloproteases ('zincins'), catalytic domain"/>
    <property type="match status" value="1"/>
</dbReference>
<dbReference type="RefSeq" id="WP_289829307.1">
    <property type="nucleotide sequence ID" value="NZ_JAUEDK010000009.1"/>
</dbReference>
<evidence type="ECO:0000256" key="7">
    <source>
        <dbReference type="SAM" id="SignalP"/>
    </source>
</evidence>
<evidence type="ECO:0000256" key="6">
    <source>
        <dbReference type="ARBA" id="ARBA00023049"/>
    </source>
</evidence>
<dbReference type="InterPro" id="IPR051156">
    <property type="entry name" value="Mito/Outer_Membr_Metalloprot"/>
</dbReference>
<reference evidence="9" key="1">
    <citation type="submission" date="2023-06" db="EMBL/GenBank/DDBJ databases">
        <authorList>
            <person name="Zhang S."/>
        </authorList>
    </citation>
    <scope>NUCLEOTIDE SEQUENCE</scope>
    <source>
        <strain evidence="9">SG2303</strain>
    </source>
</reference>
<dbReference type="SUPFAM" id="SSF48452">
    <property type="entry name" value="TPR-like"/>
    <property type="match status" value="1"/>
</dbReference>
<evidence type="ECO:0000313" key="9">
    <source>
        <dbReference type="EMBL" id="MDN0074732.1"/>
    </source>
</evidence>
<dbReference type="Proteomes" id="UP001168540">
    <property type="component" value="Unassembled WGS sequence"/>
</dbReference>